<dbReference type="SUPFAM" id="SSF49899">
    <property type="entry name" value="Concanavalin A-like lectins/glucanases"/>
    <property type="match status" value="1"/>
</dbReference>
<comment type="caution">
    <text evidence="8">The sequence shown here is derived from an EMBL/GenBank/DDBJ whole genome shotgun (WGS) entry which is preliminary data.</text>
</comment>
<dbReference type="PANTHER" id="PTHR42812:SF12">
    <property type="entry name" value="BETA-XYLOSIDASE-RELATED"/>
    <property type="match status" value="1"/>
</dbReference>
<protein>
    <submittedName>
        <fullName evidence="8">Beta-xylosidase</fullName>
    </submittedName>
</protein>
<evidence type="ECO:0000256" key="5">
    <source>
        <dbReference type="PIRSR" id="PIRSR606710-2"/>
    </source>
</evidence>
<reference evidence="8 9" key="1">
    <citation type="submission" date="2019-03" db="EMBL/GenBank/DDBJ databases">
        <title>Genomic Encyclopedia of Type Strains, Phase IV (KMG-IV): sequencing the most valuable type-strain genomes for metagenomic binning, comparative biology and taxonomic classification.</title>
        <authorList>
            <person name="Goeker M."/>
        </authorList>
    </citation>
    <scope>NUCLEOTIDE SEQUENCE [LARGE SCALE GENOMIC DNA]</scope>
    <source>
        <strain evidence="8 9">DSM 24629</strain>
    </source>
</reference>
<evidence type="ECO:0000259" key="7">
    <source>
        <dbReference type="Pfam" id="PF17851"/>
    </source>
</evidence>
<feature type="active site" description="Proton donor" evidence="4">
    <location>
        <position position="199"/>
    </location>
</feature>
<feature type="site" description="Important for catalytic activity, responsible for pKa modulation of the active site Glu and correct orientation of both the proton donor and substrate" evidence="5">
    <location>
        <position position="141"/>
    </location>
</feature>
<dbReference type="Pfam" id="PF04616">
    <property type="entry name" value="Glyco_hydro_43"/>
    <property type="match status" value="1"/>
</dbReference>
<dbReference type="Pfam" id="PF17851">
    <property type="entry name" value="GH43_C2"/>
    <property type="match status" value="1"/>
</dbReference>
<evidence type="ECO:0000256" key="1">
    <source>
        <dbReference type="ARBA" id="ARBA00009865"/>
    </source>
</evidence>
<evidence type="ECO:0000256" key="3">
    <source>
        <dbReference type="ARBA" id="ARBA00023295"/>
    </source>
</evidence>
<dbReference type="SUPFAM" id="SSF75005">
    <property type="entry name" value="Arabinanase/levansucrase/invertase"/>
    <property type="match status" value="1"/>
</dbReference>
<feature type="active site" description="Proton acceptor" evidence="4">
    <location>
        <position position="34"/>
    </location>
</feature>
<organism evidence="8 9">
    <name type="scientific">Natranaerovirga pectinivora</name>
    <dbReference type="NCBI Taxonomy" id="682400"/>
    <lineage>
        <taxon>Bacteria</taxon>
        <taxon>Bacillati</taxon>
        <taxon>Bacillota</taxon>
        <taxon>Clostridia</taxon>
        <taxon>Lachnospirales</taxon>
        <taxon>Natranaerovirgaceae</taxon>
        <taxon>Natranaerovirga</taxon>
    </lineage>
</organism>
<evidence type="ECO:0000256" key="4">
    <source>
        <dbReference type="PIRSR" id="PIRSR606710-1"/>
    </source>
</evidence>
<feature type="domain" description="Beta-xylosidase C-terminal Concanavalin A-like" evidence="7">
    <location>
        <begin position="327"/>
        <end position="527"/>
    </location>
</feature>
<evidence type="ECO:0000256" key="6">
    <source>
        <dbReference type="RuleBase" id="RU361187"/>
    </source>
</evidence>
<dbReference type="InterPro" id="IPR013320">
    <property type="entry name" value="ConA-like_dom_sf"/>
</dbReference>
<dbReference type="InterPro" id="IPR023296">
    <property type="entry name" value="Glyco_hydro_beta-prop_sf"/>
</dbReference>
<dbReference type="PANTHER" id="PTHR42812">
    <property type="entry name" value="BETA-XYLOSIDASE"/>
    <property type="match status" value="1"/>
</dbReference>
<keyword evidence="2 6" id="KW-0378">Hydrolase</keyword>
<dbReference type="CDD" id="cd09001">
    <property type="entry name" value="GH43_FsAxh1-like"/>
    <property type="match status" value="1"/>
</dbReference>
<dbReference type="AlphaFoldDB" id="A0A4R3ML43"/>
<evidence type="ECO:0000313" key="8">
    <source>
        <dbReference type="EMBL" id="TCT15416.1"/>
    </source>
</evidence>
<dbReference type="InterPro" id="IPR051795">
    <property type="entry name" value="Glycosyl_Hydrlase_43"/>
</dbReference>
<accession>A0A4R3ML43</accession>
<dbReference type="Gene3D" id="2.115.10.20">
    <property type="entry name" value="Glycosyl hydrolase domain, family 43"/>
    <property type="match status" value="1"/>
</dbReference>
<proteinExistence type="inferred from homology"/>
<dbReference type="Proteomes" id="UP000294902">
    <property type="component" value="Unassembled WGS sequence"/>
</dbReference>
<dbReference type="GO" id="GO:0005975">
    <property type="term" value="P:carbohydrate metabolic process"/>
    <property type="evidence" value="ECO:0007669"/>
    <property type="project" value="InterPro"/>
</dbReference>
<dbReference type="EMBL" id="SMAL01000003">
    <property type="protein sequence ID" value="TCT15416.1"/>
    <property type="molecule type" value="Genomic_DNA"/>
</dbReference>
<evidence type="ECO:0000313" key="9">
    <source>
        <dbReference type="Proteomes" id="UP000294902"/>
    </source>
</evidence>
<dbReference type="InterPro" id="IPR041542">
    <property type="entry name" value="GH43_C2"/>
</dbReference>
<keyword evidence="9" id="KW-1185">Reference proteome</keyword>
<dbReference type="InterPro" id="IPR006710">
    <property type="entry name" value="Glyco_hydro_43"/>
</dbReference>
<evidence type="ECO:0000256" key="2">
    <source>
        <dbReference type="ARBA" id="ARBA00022801"/>
    </source>
</evidence>
<sequence length="528" mass="59933">MIEDGGEMAENLLWKADLGNGKYRNPILFTDYSDPDVIRVEDTFYMTASSFNCVPGLPILVSKDLVNWEIKNYAVKELPFDTYNQPAYGKGIWAPSIRYHNNMFWIFVGMPDEGIFMTSTKDPLGEWSSLTCVWSGKGFIDPCPFWDDDGKAYIIHGYAKSRIGFNSKLGIFPMSMDGTICLGEDIIIFDGTITQPTIEGPKVYKREGYYYIFAPAGGVEDGWQTVLRSTHILGPYEEKIVMHQGSTNINGPHQGGLVDTPSHEEWFIHFQDKGVYGRIVHLQPVTWENHWPIIGVNPNEEGVGEPVLKYRKPSGCPDVMPTEPESSDYFSNGRLGLSWQWIGNVKEGFYSTSERPGHLRLFPINPTKKPNEILWNCANILTQKIPVPEFIMEVKMDVFGLEEGQKTGVIALGGKYAYLGIKKIKEELYLQYVMSKVIDGVLQEEVQWEKHLNVKDNEKIVWLQIQFYDTGECKFSISLDGEEDEVVTEYFSPEKAMWVGAKVGIFAIDEEVPGAKGYVDIEYVEFKK</sequence>
<dbReference type="GO" id="GO:0004553">
    <property type="term" value="F:hydrolase activity, hydrolyzing O-glycosyl compounds"/>
    <property type="evidence" value="ECO:0007669"/>
    <property type="project" value="InterPro"/>
</dbReference>
<comment type="similarity">
    <text evidence="1 6">Belongs to the glycosyl hydrolase 43 family.</text>
</comment>
<gene>
    <name evidence="8" type="ORF">EDC18_103121</name>
</gene>
<dbReference type="Gene3D" id="2.60.120.200">
    <property type="match status" value="1"/>
</dbReference>
<name>A0A4R3ML43_9FIRM</name>
<keyword evidence="3 6" id="KW-0326">Glycosidase</keyword>